<dbReference type="InterPro" id="IPR050351">
    <property type="entry name" value="BphY/WalK/GraS-like"/>
</dbReference>
<dbReference type="GO" id="GO:0005886">
    <property type="term" value="C:plasma membrane"/>
    <property type="evidence" value="ECO:0007669"/>
    <property type="project" value="TreeGrafter"/>
</dbReference>
<keyword evidence="8 9" id="KW-0472">Membrane</keyword>
<keyword evidence="9" id="KW-1133">Transmembrane helix</keyword>
<dbReference type="Gene3D" id="6.10.340.10">
    <property type="match status" value="1"/>
</dbReference>
<dbReference type="Gene3D" id="3.30.450.20">
    <property type="entry name" value="PAS domain"/>
    <property type="match status" value="1"/>
</dbReference>
<dbReference type="InterPro" id="IPR003594">
    <property type="entry name" value="HATPase_dom"/>
</dbReference>
<organism evidence="13 14">
    <name type="scientific">Butyricicoccus pullicaecorum</name>
    <dbReference type="NCBI Taxonomy" id="501571"/>
    <lineage>
        <taxon>Bacteria</taxon>
        <taxon>Bacillati</taxon>
        <taxon>Bacillota</taxon>
        <taxon>Clostridia</taxon>
        <taxon>Eubacteriales</taxon>
        <taxon>Butyricicoccaceae</taxon>
        <taxon>Butyricicoccus</taxon>
    </lineage>
</organism>
<evidence type="ECO:0000256" key="9">
    <source>
        <dbReference type="SAM" id="Phobius"/>
    </source>
</evidence>
<dbReference type="SUPFAM" id="SSF47384">
    <property type="entry name" value="Homodimeric domain of signal transducing histidine kinase"/>
    <property type="match status" value="1"/>
</dbReference>
<feature type="domain" description="HAMP" evidence="12">
    <location>
        <begin position="195"/>
        <end position="247"/>
    </location>
</feature>
<protein>
    <recommendedName>
        <fullName evidence="3">histidine kinase</fullName>
        <ecNumber evidence="3">2.7.13.3</ecNumber>
    </recommendedName>
</protein>
<dbReference type="GO" id="GO:0016036">
    <property type="term" value="P:cellular response to phosphate starvation"/>
    <property type="evidence" value="ECO:0007669"/>
    <property type="project" value="TreeGrafter"/>
</dbReference>
<dbReference type="InterPro" id="IPR003661">
    <property type="entry name" value="HisK_dim/P_dom"/>
</dbReference>
<dbReference type="PANTHER" id="PTHR45453">
    <property type="entry name" value="PHOSPHATE REGULON SENSOR PROTEIN PHOR"/>
    <property type="match status" value="1"/>
</dbReference>
<dbReference type="GO" id="GO:0000155">
    <property type="term" value="F:phosphorelay sensor kinase activity"/>
    <property type="evidence" value="ECO:0007669"/>
    <property type="project" value="InterPro"/>
</dbReference>
<dbReference type="Pfam" id="PF02518">
    <property type="entry name" value="HATPase_c"/>
    <property type="match status" value="1"/>
</dbReference>
<keyword evidence="5" id="KW-0808">Transferase</keyword>
<dbReference type="SMART" id="SM00387">
    <property type="entry name" value="HATPase_c"/>
    <property type="match status" value="1"/>
</dbReference>
<keyword evidence="9" id="KW-0812">Transmembrane</keyword>
<dbReference type="SUPFAM" id="SSF55874">
    <property type="entry name" value="ATPase domain of HSP90 chaperone/DNA topoisomerase II/histidine kinase"/>
    <property type="match status" value="1"/>
</dbReference>
<dbReference type="EC" id="2.7.13.3" evidence="3"/>
<evidence type="ECO:0000313" key="14">
    <source>
        <dbReference type="Proteomes" id="UP000195897"/>
    </source>
</evidence>
<dbReference type="InterPro" id="IPR036097">
    <property type="entry name" value="HisK_dim/P_sf"/>
</dbReference>
<dbReference type="PROSITE" id="PS50109">
    <property type="entry name" value="HIS_KIN"/>
    <property type="match status" value="1"/>
</dbReference>
<evidence type="ECO:0000259" key="10">
    <source>
        <dbReference type="PROSITE" id="PS50109"/>
    </source>
</evidence>
<proteinExistence type="predicted"/>
<dbReference type="InterPro" id="IPR003660">
    <property type="entry name" value="HAMP_dom"/>
</dbReference>
<reference evidence="14" key="1">
    <citation type="submission" date="2017-04" db="EMBL/GenBank/DDBJ databases">
        <title>Function of individual gut microbiota members based on whole genome sequencing of pure cultures obtained from chicken caecum.</title>
        <authorList>
            <person name="Medvecky M."/>
            <person name="Cejkova D."/>
            <person name="Polansky O."/>
            <person name="Karasova D."/>
            <person name="Kubasova T."/>
            <person name="Cizek A."/>
            <person name="Rychlik I."/>
        </authorList>
    </citation>
    <scope>NUCLEOTIDE SEQUENCE [LARGE SCALE GENOMIC DNA]</scope>
    <source>
        <strain evidence="14">An180</strain>
    </source>
</reference>
<dbReference type="RefSeq" id="WP_087373039.1">
    <property type="nucleotide sequence ID" value="NZ_JBKTCX010000125.1"/>
</dbReference>
<dbReference type="FunFam" id="1.10.287.130:FF:000001">
    <property type="entry name" value="Two-component sensor histidine kinase"/>
    <property type="match status" value="1"/>
</dbReference>
<dbReference type="SMART" id="SM00304">
    <property type="entry name" value="HAMP"/>
    <property type="match status" value="1"/>
</dbReference>
<dbReference type="InterPro" id="IPR000014">
    <property type="entry name" value="PAS"/>
</dbReference>
<comment type="catalytic activity">
    <reaction evidence="1">
        <text>ATP + protein L-histidine = ADP + protein N-phospho-L-histidine.</text>
        <dbReference type="EC" id="2.7.13.3"/>
    </reaction>
</comment>
<dbReference type="CDD" id="cd00075">
    <property type="entry name" value="HATPase"/>
    <property type="match status" value="1"/>
</dbReference>
<keyword evidence="7" id="KW-0902">Two-component regulatory system</keyword>
<dbReference type="EMBL" id="NFKK01000009">
    <property type="protein sequence ID" value="OUP52538.1"/>
    <property type="molecule type" value="Genomic_DNA"/>
</dbReference>
<dbReference type="InterPro" id="IPR004358">
    <property type="entry name" value="Sig_transdc_His_kin-like_C"/>
</dbReference>
<feature type="transmembrane region" description="Helical" evidence="9">
    <location>
        <begin position="171"/>
        <end position="193"/>
    </location>
</feature>
<evidence type="ECO:0000256" key="8">
    <source>
        <dbReference type="ARBA" id="ARBA00023136"/>
    </source>
</evidence>
<dbReference type="PROSITE" id="PS50885">
    <property type="entry name" value="HAMP"/>
    <property type="match status" value="1"/>
</dbReference>
<evidence type="ECO:0000313" key="13">
    <source>
        <dbReference type="EMBL" id="OUP52538.1"/>
    </source>
</evidence>
<dbReference type="CDD" id="cd06225">
    <property type="entry name" value="HAMP"/>
    <property type="match status" value="1"/>
</dbReference>
<dbReference type="CDD" id="cd00082">
    <property type="entry name" value="HisKA"/>
    <property type="match status" value="1"/>
</dbReference>
<accession>A0A1Y4L703</accession>
<dbReference type="GO" id="GO:0004721">
    <property type="term" value="F:phosphoprotein phosphatase activity"/>
    <property type="evidence" value="ECO:0007669"/>
    <property type="project" value="TreeGrafter"/>
</dbReference>
<feature type="transmembrane region" description="Helical" evidence="9">
    <location>
        <begin position="6"/>
        <end position="29"/>
    </location>
</feature>
<feature type="domain" description="Histidine kinase" evidence="10">
    <location>
        <begin position="366"/>
        <end position="586"/>
    </location>
</feature>
<dbReference type="InterPro" id="IPR036890">
    <property type="entry name" value="HATPase_C_sf"/>
</dbReference>
<dbReference type="FunFam" id="3.30.565.10:FF:000006">
    <property type="entry name" value="Sensor histidine kinase WalK"/>
    <property type="match status" value="1"/>
</dbReference>
<evidence type="ECO:0000256" key="5">
    <source>
        <dbReference type="ARBA" id="ARBA00022679"/>
    </source>
</evidence>
<feature type="domain" description="PAS" evidence="11">
    <location>
        <begin position="252"/>
        <end position="293"/>
    </location>
</feature>
<evidence type="ECO:0000259" key="11">
    <source>
        <dbReference type="PROSITE" id="PS50112"/>
    </source>
</evidence>
<evidence type="ECO:0000256" key="1">
    <source>
        <dbReference type="ARBA" id="ARBA00000085"/>
    </source>
</evidence>
<keyword evidence="4" id="KW-0597">Phosphoprotein</keyword>
<evidence type="ECO:0000256" key="7">
    <source>
        <dbReference type="ARBA" id="ARBA00023012"/>
    </source>
</evidence>
<dbReference type="SMART" id="SM00388">
    <property type="entry name" value="HisKA"/>
    <property type="match status" value="1"/>
</dbReference>
<name>A0A1Y4L703_9FIRM</name>
<dbReference type="Pfam" id="PF00672">
    <property type="entry name" value="HAMP"/>
    <property type="match status" value="1"/>
</dbReference>
<dbReference type="Proteomes" id="UP000195897">
    <property type="component" value="Unassembled WGS sequence"/>
</dbReference>
<comment type="caution">
    <text evidence="13">The sequence shown here is derived from an EMBL/GenBank/DDBJ whole genome shotgun (WGS) entry which is preliminary data.</text>
</comment>
<keyword evidence="6" id="KW-0418">Kinase</keyword>
<evidence type="ECO:0000256" key="3">
    <source>
        <dbReference type="ARBA" id="ARBA00012438"/>
    </source>
</evidence>
<dbReference type="PANTHER" id="PTHR45453:SF1">
    <property type="entry name" value="PHOSPHATE REGULON SENSOR PROTEIN PHOR"/>
    <property type="match status" value="1"/>
</dbReference>
<dbReference type="Gene3D" id="1.10.287.130">
    <property type="match status" value="1"/>
</dbReference>
<dbReference type="InterPro" id="IPR035965">
    <property type="entry name" value="PAS-like_dom_sf"/>
</dbReference>
<gene>
    <name evidence="13" type="ORF">B5F17_08630</name>
</gene>
<dbReference type="Pfam" id="PF00512">
    <property type="entry name" value="HisKA"/>
    <property type="match status" value="1"/>
</dbReference>
<sequence length="594" mass="66000">MFRSLHMKLVIILILLIVSVMAIMGTFLVNSVGSYYLNDFETQIENVMTENNYETYRSLEQAAQESDAPERIMEILSAFVGRLGIDSYRTYAVLDGNGTFLTGDNGALASELTRTPNILTAIGGEVGAANTTIDSYMDYAIPLGKDDDGEPKYIVYFFDDKRETRDLSWNFFGIVVKAMTFGLLVAVLLSFLLSKTITTPIENIRTRAQMVAAGDFSHRLDIQSNDEIGELTATFNHMADRLHDTLEEIQGERDKLGTIFLHMTDGVTAFNAEGKLIHMNPTAENLLGATFQEDAHFNDVFEGIDAPTPIAAGEQGFVQMELERMGRTLSVLFAPYGENERGIIAVIHDITEQRKLDEARREFIANVSHELRTPLTNVKSYTETLIDAAGELPTDTEVKFLSVIAGETDRMTRIVKDLLTLSKLDCGKMDLHFHRFSMQHMVESVYNAMVLEAGNNGLELTLNIQGKMPDMNGDRERLEQVVINILSNAVKYTPSGGHIVLSAARRDEGHVMIRVKDDGMGIPKDDIPRLFERFYRVDKARSRAKGGSGLGLAIAKEMVEAHRGTIYLESQLDEGTTVTVVLPTNLPADQDGMV</sequence>
<evidence type="ECO:0000256" key="6">
    <source>
        <dbReference type="ARBA" id="ARBA00022777"/>
    </source>
</evidence>
<dbReference type="AlphaFoldDB" id="A0A1Y4L703"/>
<dbReference type="InterPro" id="IPR005467">
    <property type="entry name" value="His_kinase_dom"/>
</dbReference>
<dbReference type="PROSITE" id="PS50112">
    <property type="entry name" value="PAS"/>
    <property type="match status" value="1"/>
</dbReference>
<evidence type="ECO:0000256" key="4">
    <source>
        <dbReference type="ARBA" id="ARBA00022553"/>
    </source>
</evidence>
<dbReference type="SUPFAM" id="SSF158472">
    <property type="entry name" value="HAMP domain-like"/>
    <property type="match status" value="1"/>
</dbReference>
<comment type="subcellular location">
    <subcellularLocation>
        <location evidence="2">Membrane</location>
    </subcellularLocation>
</comment>
<dbReference type="PRINTS" id="PR00344">
    <property type="entry name" value="BCTRLSENSOR"/>
</dbReference>
<evidence type="ECO:0000256" key="2">
    <source>
        <dbReference type="ARBA" id="ARBA00004370"/>
    </source>
</evidence>
<dbReference type="Gene3D" id="3.30.565.10">
    <property type="entry name" value="Histidine kinase-like ATPase, C-terminal domain"/>
    <property type="match status" value="1"/>
</dbReference>
<dbReference type="SUPFAM" id="SSF55785">
    <property type="entry name" value="PYP-like sensor domain (PAS domain)"/>
    <property type="match status" value="1"/>
</dbReference>
<evidence type="ECO:0000259" key="12">
    <source>
        <dbReference type="PROSITE" id="PS50885"/>
    </source>
</evidence>